<feature type="domain" description="HTH cro/C1-type" evidence="1">
    <location>
        <begin position="164"/>
        <end position="185"/>
    </location>
</feature>
<dbReference type="InterPro" id="IPR001387">
    <property type="entry name" value="Cro/C1-type_HTH"/>
</dbReference>
<dbReference type="RefSeq" id="WP_181339879.1">
    <property type="nucleotide sequence ID" value="NZ_JAAKDE010000014.1"/>
</dbReference>
<accession>A0A8J6LSS1</accession>
<dbReference type="InterPro" id="IPR036388">
    <property type="entry name" value="WH-like_DNA-bd_sf"/>
</dbReference>
<evidence type="ECO:0000313" key="3">
    <source>
        <dbReference type="Proteomes" id="UP000657177"/>
    </source>
</evidence>
<dbReference type="PROSITE" id="PS50943">
    <property type="entry name" value="HTH_CROC1"/>
    <property type="match status" value="1"/>
</dbReference>
<organism evidence="2 3">
    <name type="scientific">Capillibacterium thermochitinicola</name>
    <dbReference type="NCBI Taxonomy" id="2699427"/>
    <lineage>
        <taxon>Bacteria</taxon>
        <taxon>Bacillati</taxon>
        <taxon>Bacillota</taxon>
        <taxon>Capillibacterium</taxon>
    </lineage>
</organism>
<name>A0A8J6LSS1_9FIRM</name>
<dbReference type="Gene3D" id="1.10.10.10">
    <property type="entry name" value="Winged helix-like DNA-binding domain superfamily/Winged helix DNA-binding domain"/>
    <property type="match status" value="1"/>
</dbReference>
<proteinExistence type="predicted"/>
<dbReference type="Pfam" id="PF16264">
    <property type="entry name" value="SatD"/>
    <property type="match status" value="1"/>
</dbReference>
<evidence type="ECO:0000313" key="2">
    <source>
        <dbReference type="EMBL" id="MBA2133412.1"/>
    </source>
</evidence>
<dbReference type="Proteomes" id="UP000657177">
    <property type="component" value="Unassembled WGS sequence"/>
</dbReference>
<reference evidence="2" key="1">
    <citation type="submission" date="2020-06" db="EMBL/GenBank/DDBJ databases">
        <title>Novel chitinolytic bacterium.</title>
        <authorList>
            <person name="Ungkulpasvich U."/>
            <person name="Kosugi A."/>
            <person name="Uke A."/>
        </authorList>
    </citation>
    <scope>NUCLEOTIDE SEQUENCE</scope>
    <source>
        <strain evidence="2">UUS1-1</strain>
    </source>
</reference>
<dbReference type="InterPro" id="IPR032580">
    <property type="entry name" value="SatD"/>
</dbReference>
<comment type="caution">
    <text evidence="2">The sequence shown here is derived from an EMBL/GenBank/DDBJ whole genome shotgun (WGS) entry which is preliminary data.</text>
</comment>
<gene>
    <name evidence="2" type="ORF">G5B42_07645</name>
</gene>
<protein>
    <recommendedName>
        <fullName evidence="1">HTH cro/C1-type domain-containing protein</fullName>
    </recommendedName>
</protein>
<dbReference type="EMBL" id="JAAKDE010000014">
    <property type="protein sequence ID" value="MBA2133412.1"/>
    <property type="molecule type" value="Genomic_DNA"/>
</dbReference>
<keyword evidence="3" id="KW-1185">Reference proteome</keyword>
<sequence>MPPTLYAVVKLALQNKGSRPPEGTGSKILQEAAALLNSAFRPFLAGNFNADDTEVKGILMVQETPRLIQLIQLVDLEMNPARFNYALGVGSISGKMDPEAYEESGPAWTRVNRALKEAARGNQDIVVRLPSSFLTRTVNTLFAIESDLRNNWSEAHREAIKLVRRGRTQVEMAELLGVTQAAISQRLKHARWDRYLEVCATLDELLTQARWKVLLPWDLRKDQKKKGAAKEI</sequence>
<dbReference type="AlphaFoldDB" id="A0A8J6LSS1"/>
<evidence type="ECO:0000259" key="1">
    <source>
        <dbReference type="PROSITE" id="PS50943"/>
    </source>
</evidence>